<dbReference type="InterPro" id="IPR003462">
    <property type="entry name" value="ODC_Mu_crystall"/>
</dbReference>
<dbReference type="Gene3D" id="3.40.50.720">
    <property type="entry name" value="NAD(P)-binding Rossmann-like Domain"/>
    <property type="match status" value="1"/>
</dbReference>
<accession>A0ABT9R3J8</accession>
<sequence length="318" mass="32153">MTLLLSRSDLERLLDVEDCLSALEQGFVAGAPAVGPQRIRTDLPGPGTATALIPGLVEGIPAYTVKVNAKFPDARPALRGVVCLHDLGSGKLLALMDSATVTAWRTGLAAALGTHALARPDAATVAVVGAGAQADLVVRGLAALRPLDRLVVADLDARRAADFAGRHAAAFRSAGCEVVPDAATAAGSAEISVLATWSREPLLGASDVGPGTHVTSLGADEPGKSELAASLLRAGRVIVDDVSLAVAMGALGNAGLTAADAAGTLAQVLRGEVPGRRGGDEVTVYAPVGLPWQDLALAWVAYRRALDGGAGLAFDFLG</sequence>
<dbReference type="EC" id="4.3.1.12" evidence="1"/>
<dbReference type="PIRSF" id="PIRSF001439">
    <property type="entry name" value="CryM"/>
    <property type="match status" value="1"/>
</dbReference>
<organism evidence="1 2">
    <name type="scientific">Streptosporangium brasiliense</name>
    <dbReference type="NCBI Taxonomy" id="47480"/>
    <lineage>
        <taxon>Bacteria</taxon>
        <taxon>Bacillati</taxon>
        <taxon>Actinomycetota</taxon>
        <taxon>Actinomycetes</taxon>
        <taxon>Streptosporangiales</taxon>
        <taxon>Streptosporangiaceae</taxon>
        <taxon>Streptosporangium</taxon>
    </lineage>
</organism>
<name>A0ABT9R3J8_9ACTN</name>
<keyword evidence="2" id="KW-1185">Reference proteome</keyword>
<comment type="caution">
    <text evidence="1">The sequence shown here is derived from an EMBL/GenBank/DDBJ whole genome shotgun (WGS) entry which is preliminary data.</text>
</comment>
<dbReference type="RefSeq" id="WP_306861000.1">
    <property type="nucleotide sequence ID" value="NZ_JAUSRB010000002.1"/>
</dbReference>
<dbReference type="PANTHER" id="PTHR13812">
    <property type="entry name" value="KETIMINE REDUCTASE MU-CRYSTALLIN"/>
    <property type="match status" value="1"/>
</dbReference>
<dbReference type="InterPro" id="IPR036291">
    <property type="entry name" value="NAD(P)-bd_dom_sf"/>
</dbReference>
<keyword evidence="1" id="KW-0456">Lyase</keyword>
<dbReference type="Pfam" id="PF02423">
    <property type="entry name" value="OCD_Mu_crystall"/>
    <property type="match status" value="1"/>
</dbReference>
<gene>
    <name evidence="1" type="ORF">J2S55_003057</name>
</gene>
<dbReference type="SUPFAM" id="SSF51735">
    <property type="entry name" value="NAD(P)-binding Rossmann-fold domains"/>
    <property type="match status" value="1"/>
</dbReference>
<evidence type="ECO:0000313" key="2">
    <source>
        <dbReference type="Proteomes" id="UP001230426"/>
    </source>
</evidence>
<dbReference type="InterPro" id="IPR023401">
    <property type="entry name" value="ODC_N"/>
</dbReference>
<proteinExistence type="predicted"/>
<dbReference type="GO" id="GO:0008473">
    <property type="term" value="F:ornithine cyclodeaminase activity"/>
    <property type="evidence" value="ECO:0007669"/>
    <property type="project" value="UniProtKB-EC"/>
</dbReference>
<dbReference type="Gene3D" id="3.30.1780.10">
    <property type="entry name" value="ornithine cyclodeaminase, domain 1"/>
    <property type="match status" value="1"/>
</dbReference>
<dbReference type="EMBL" id="JAUSRB010000002">
    <property type="protein sequence ID" value="MDP9863791.1"/>
    <property type="molecule type" value="Genomic_DNA"/>
</dbReference>
<reference evidence="1 2" key="1">
    <citation type="submission" date="2023-07" db="EMBL/GenBank/DDBJ databases">
        <title>Sequencing the genomes of 1000 actinobacteria strains.</title>
        <authorList>
            <person name="Klenk H.-P."/>
        </authorList>
    </citation>
    <scope>NUCLEOTIDE SEQUENCE [LARGE SCALE GENOMIC DNA]</scope>
    <source>
        <strain evidence="1 2">DSM 44109</strain>
    </source>
</reference>
<dbReference type="Proteomes" id="UP001230426">
    <property type="component" value="Unassembled WGS sequence"/>
</dbReference>
<dbReference type="PANTHER" id="PTHR13812:SF19">
    <property type="entry name" value="KETIMINE REDUCTASE MU-CRYSTALLIN"/>
    <property type="match status" value="1"/>
</dbReference>
<evidence type="ECO:0000313" key="1">
    <source>
        <dbReference type="EMBL" id="MDP9863791.1"/>
    </source>
</evidence>
<protein>
    <submittedName>
        <fullName evidence="1">Ornithine cyclodeaminase</fullName>
        <ecNumber evidence="1">4.3.1.12</ecNumber>
    </submittedName>
</protein>